<dbReference type="Pfam" id="PF12599">
    <property type="entry name" value="DUF3768"/>
    <property type="match status" value="1"/>
</dbReference>
<protein>
    <recommendedName>
        <fullName evidence="3">DUF3768 domain-containing protein</fullName>
    </recommendedName>
</protein>
<gene>
    <name evidence="1" type="ORF">SAMN04487972_1561</name>
</gene>
<dbReference type="OrthoDB" id="1495368at2"/>
<dbReference type="EMBL" id="FOJO01000056">
    <property type="protein sequence ID" value="SFA62671.1"/>
    <property type="molecule type" value="Genomic_DNA"/>
</dbReference>
<dbReference type="AlphaFoldDB" id="A0A1I0UF46"/>
<dbReference type="RefSeq" id="WP_081967639.1">
    <property type="nucleotide sequence ID" value="NZ_FOJO01000056.1"/>
</dbReference>
<organism evidence="1 2">
    <name type="scientific">Paracoccus halophilus</name>
    <dbReference type="NCBI Taxonomy" id="376733"/>
    <lineage>
        <taxon>Bacteria</taxon>
        <taxon>Pseudomonadati</taxon>
        <taxon>Pseudomonadota</taxon>
        <taxon>Alphaproteobacteria</taxon>
        <taxon>Rhodobacterales</taxon>
        <taxon>Paracoccaceae</taxon>
        <taxon>Paracoccus</taxon>
    </lineage>
</organism>
<reference evidence="1 2" key="1">
    <citation type="submission" date="2016-10" db="EMBL/GenBank/DDBJ databases">
        <authorList>
            <person name="de Groot N.N."/>
        </authorList>
    </citation>
    <scope>NUCLEOTIDE SEQUENCE [LARGE SCALE GENOMIC DNA]</scope>
    <source>
        <strain evidence="1 2">CGMCC 1.6117</strain>
    </source>
</reference>
<evidence type="ECO:0000313" key="1">
    <source>
        <dbReference type="EMBL" id="SFA62671.1"/>
    </source>
</evidence>
<sequence>MLDLNTYVCAACAHEFPAEFQPRRCPKCCAMGGSRDFPSAVALTIAQQNDRYRAALALVAPRLCQERLDIALDAGAALIQLATVTVAPDLNGRIVVTPGMAGKGIAFVRNAVVSCAMDGNFSDFTDPYLDHSFGTIEVEGERLYWEIGLYDADCEGGSLAPADPSKTHRVVTIMFPLER</sequence>
<name>A0A1I0UF46_9RHOB</name>
<dbReference type="InterPro" id="IPR022243">
    <property type="entry name" value="DUF3768"/>
</dbReference>
<dbReference type="Proteomes" id="UP000182312">
    <property type="component" value="Unassembled WGS sequence"/>
</dbReference>
<evidence type="ECO:0008006" key="3">
    <source>
        <dbReference type="Google" id="ProtNLM"/>
    </source>
</evidence>
<evidence type="ECO:0000313" key="2">
    <source>
        <dbReference type="Proteomes" id="UP000182312"/>
    </source>
</evidence>
<proteinExistence type="predicted"/>
<accession>A0A1I0UF46</accession>